<accession>A0ABU0P076</accession>
<dbReference type="EMBL" id="JAUSWV010000002">
    <property type="protein sequence ID" value="MDQ0584808.1"/>
    <property type="molecule type" value="Genomic_DNA"/>
</dbReference>
<name>A0ABU0P076_STRRH</name>
<gene>
    <name evidence="2" type="ORF">QF030_006986</name>
</gene>
<proteinExistence type="predicted"/>
<comment type="caution">
    <text evidence="2">The sequence shown here is derived from an EMBL/GenBank/DDBJ whole genome shotgun (WGS) entry which is preliminary data.</text>
</comment>
<dbReference type="Proteomes" id="UP001230654">
    <property type="component" value="Unassembled WGS sequence"/>
</dbReference>
<protein>
    <submittedName>
        <fullName evidence="2">Uncharacterized protein</fullName>
    </submittedName>
</protein>
<keyword evidence="3" id="KW-1185">Reference proteome</keyword>
<sequence length="94" mass="9746">MPFAHPIGHLPCPTDASGRPDRAADAVRPLPGVRVARRAPSHPWQGRTAADAPFRLRQAGEDGRAAGSDAGVPENRRTVPEPVAAGNSPLGAVD</sequence>
<dbReference type="RefSeq" id="WP_307166557.1">
    <property type="nucleotide sequence ID" value="NZ_JAUSWV010000002.1"/>
</dbReference>
<evidence type="ECO:0000313" key="2">
    <source>
        <dbReference type="EMBL" id="MDQ0584808.1"/>
    </source>
</evidence>
<organism evidence="2 3">
    <name type="scientific">Streptomyces rishiriensis</name>
    <dbReference type="NCBI Taxonomy" id="68264"/>
    <lineage>
        <taxon>Bacteria</taxon>
        <taxon>Bacillati</taxon>
        <taxon>Actinomycetota</taxon>
        <taxon>Actinomycetes</taxon>
        <taxon>Kitasatosporales</taxon>
        <taxon>Streptomycetaceae</taxon>
        <taxon>Streptomyces</taxon>
    </lineage>
</organism>
<evidence type="ECO:0000256" key="1">
    <source>
        <dbReference type="SAM" id="MobiDB-lite"/>
    </source>
</evidence>
<evidence type="ECO:0000313" key="3">
    <source>
        <dbReference type="Proteomes" id="UP001230654"/>
    </source>
</evidence>
<reference evidence="2 3" key="1">
    <citation type="submission" date="2023-07" db="EMBL/GenBank/DDBJ databases">
        <title>Comparative genomics of wheat-associated soil bacteria to identify genetic determinants of phenazine resistance.</title>
        <authorList>
            <person name="Mouncey N."/>
        </authorList>
    </citation>
    <scope>NUCLEOTIDE SEQUENCE [LARGE SCALE GENOMIC DNA]</scope>
    <source>
        <strain evidence="2 3">B2I6</strain>
    </source>
</reference>
<feature type="region of interest" description="Disordered" evidence="1">
    <location>
        <begin position="1"/>
        <end position="94"/>
    </location>
</feature>